<reference evidence="2 3" key="2">
    <citation type="submission" date="2020-08" db="EMBL/GenBank/DDBJ databases">
        <authorList>
            <person name="Partida-Martinez L."/>
            <person name="Huntemann M."/>
            <person name="Clum A."/>
            <person name="Wang J."/>
            <person name="Palaniappan K."/>
            <person name="Ritter S."/>
            <person name="Chen I.-M."/>
            <person name="Stamatis D."/>
            <person name="Reddy T."/>
            <person name="O'Malley R."/>
            <person name="Daum C."/>
            <person name="Shapiro N."/>
            <person name="Ivanova N."/>
            <person name="Kyrpides N."/>
            <person name="Woyke T."/>
        </authorList>
    </citation>
    <scope>NUCLEOTIDE SEQUENCE [LARGE SCALE GENOMIC DNA]</scope>
    <source>
        <strain evidence="2 3">AS2.23</strain>
    </source>
</reference>
<evidence type="ECO:0000256" key="1">
    <source>
        <dbReference type="SAM" id="MobiDB-lite"/>
    </source>
</evidence>
<proteinExistence type="predicted"/>
<name>A0A7W4TQJ2_KINRA</name>
<reference evidence="2 3" key="1">
    <citation type="submission" date="2020-08" db="EMBL/GenBank/DDBJ databases">
        <title>The Agave Microbiome: Exploring the role of microbial communities in plant adaptations to desert environments.</title>
        <authorList>
            <person name="Partida-Martinez L.P."/>
        </authorList>
    </citation>
    <scope>NUCLEOTIDE SEQUENCE [LARGE SCALE GENOMIC DNA]</scope>
    <source>
        <strain evidence="2 3">AS2.23</strain>
    </source>
</reference>
<feature type="compositionally biased region" description="Polar residues" evidence="1">
    <location>
        <begin position="42"/>
        <end position="58"/>
    </location>
</feature>
<organism evidence="2 3">
    <name type="scientific">Kineococcus radiotolerans</name>
    <dbReference type="NCBI Taxonomy" id="131568"/>
    <lineage>
        <taxon>Bacteria</taxon>
        <taxon>Bacillati</taxon>
        <taxon>Actinomycetota</taxon>
        <taxon>Actinomycetes</taxon>
        <taxon>Kineosporiales</taxon>
        <taxon>Kineosporiaceae</taxon>
        <taxon>Kineococcus</taxon>
    </lineage>
</organism>
<sequence length="92" mass="9693">MHAPTVGILLGKDRHEQVVRYALAGAPAPMAVATYTYDTLPPDQQASLPNPTQLSDQLGSDLSDALTDALDDALDETPPPPASADNHDSNDQ</sequence>
<protein>
    <submittedName>
        <fullName evidence="2">Uncharacterized protein</fullName>
    </submittedName>
</protein>
<feature type="region of interest" description="Disordered" evidence="1">
    <location>
        <begin position="40"/>
        <end position="92"/>
    </location>
</feature>
<dbReference type="AlphaFoldDB" id="A0A7W4TQJ2"/>
<dbReference type="EMBL" id="JACHVY010000006">
    <property type="protein sequence ID" value="MBB2903232.1"/>
    <property type="molecule type" value="Genomic_DNA"/>
</dbReference>
<gene>
    <name evidence="2" type="ORF">FHR75_004074</name>
</gene>
<evidence type="ECO:0000313" key="2">
    <source>
        <dbReference type="EMBL" id="MBB2903232.1"/>
    </source>
</evidence>
<accession>A0A7W4TQJ2</accession>
<comment type="caution">
    <text evidence="2">The sequence shown here is derived from an EMBL/GenBank/DDBJ whole genome shotgun (WGS) entry which is preliminary data.</text>
</comment>
<dbReference type="Proteomes" id="UP000533269">
    <property type="component" value="Unassembled WGS sequence"/>
</dbReference>
<evidence type="ECO:0000313" key="3">
    <source>
        <dbReference type="Proteomes" id="UP000533269"/>
    </source>
</evidence>